<feature type="region of interest" description="Disordered" evidence="2">
    <location>
        <begin position="108"/>
        <end position="130"/>
    </location>
</feature>
<dbReference type="EMBL" id="LR798210">
    <property type="protein sequence ID" value="CAB5187124.1"/>
    <property type="molecule type" value="Genomic_DNA"/>
</dbReference>
<feature type="coiled-coil region" evidence="1">
    <location>
        <begin position="44"/>
        <end position="89"/>
    </location>
</feature>
<name>A0A6J7WDQ2_9CAUD</name>
<evidence type="ECO:0000256" key="2">
    <source>
        <dbReference type="SAM" id="MobiDB-lite"/>
    </source>
</evidence>
<accession>A0A6J7WDQ2</accession>
<proteinExistence type="predicted"/>
<evidence type="ECO:0000313" key="3">
    <source>
        <dbReference type="EMBL" id="CAB5187124.1"/>
    </source>
</evidence>
<keyword evidence="1" id="KW-0175">Coiled coil</keyword>
<protein>
    <submittedName>
        <fullName evidence="3">Uncharacterized protein</fullName>
    </submittedName>
</protein>
<organism evidence="3">
    <name type="scientific">uncultured Caudovirales phage</name>
    <dbReference type="NCBI Taxonomy" id="2100421"/>
    <lineage>
        <taxon>Viruses</taxon>
        <taxon>Duplodnaviria</taxon>
        <taxon>Heunggongvirae</taxon>
        <taxon>Uroviricota</taxon>
        <taxon>Caudoviricetes</taxon>
        <taxon>Peduoviridae</taxon>
        <taxon>Maltschvirus</taxon>
        <taxon>Maltschvirus maltsch</taxon>
    </lineage>
</organism>
<reference evidence="3" key="1">
    <citation type="submission" date="2020-05" db="EMBL/GenBank/DDBJ databases">
        <authorList>
            <person name="Chiriac C."/>
            <person name="Salcher M."/>
            <person name="Ghai R."/>
            <person name="Kavagutti S V."/>
        </authorList>
    </citation>
    <scope>NUCLEOTIDE SEQUENCE</scope>
</reference>
<feature type="compositionally biased region" description="Basic and acidic residues" evidence="2">
    <location>
        <begin position="116"/>
        <end position="126"/>
    </location>
</feature>
<evidence type="ECO:0000256" key="1">
    <source>
        <dbReference type="SAM" id="Coils"/>
    </source>
</evidence>
<gene>
    <name evidence="3" type="ORF">UFOVP160_5</name>
</gene>
<sequence length="162" mass="17616">MNVSNDTPALNYVEYFTKQLPVDLATMAALRDELAIRQGALSAAQDAVADRAKAAAELTAAKEQAAAMLASAKDKNDKSKVKADELAARELELDNQVKAFETSSAERDAALTTRENTFDTRERRQSENQTRLDALEAKLAEDQASLDARVKDFQAKVAALKA</sequence>